<reference evidence="6 7" key="1">
    <citation type="submission" date="2019-07" db="EMBL/GenBank/DDBJ databases">
        <title>Draft genome assembly of a fouling barnacle, Amphibalanus amphitrite (Darwin, 1854): The first reference genome for Thecostraca.</title>
        <authorList>
            <person name="Kim W."/>
        </authorList>
    </citation>
    <scope>NUCLEOTIDE SEQUENCE [LARGE SCALE GENOMIC DNA]</scope>
    <source>
        <strain evidence="6">SNU_AA5</strain>
        <tissue evidence="6">Soma without cirri and trophi</tissue>
    </source>
</reference>
<proteinExistence type="inferred from homology"/>
<dbReference type="GO" id="GO:0000381">
    <property type="term" value="P:regulation of alternative mRNA splicing, via spliceosome"/>
    <property type="evidence" value="ECO:0007669"/>
    <property type="project" value="InterPro"/>
</dbReference>
<feature type="compositionally biased region" description="Pro residues" evidence="4">
    <location>
        <begin position="273"/>
        <end position="282"/>
    </location>
</feature>
<evidence type="ECO:0000256" key="4">
    <source>
        <dbReference type="SAM" id="MobiDB-lite"/>
    </source>
</evidence>
<comment type="similarity">
    <text evidence="1">Belongs to the NSRP1 family.</text>
</comment>
<accession>A0A6A4WSQ8</accession>
<gene>
    <name evidence="6" type="primary">nsrp1</name>
    <name evidence="6" type="ORF">FJT64_020438</name>
</gene>
<feature type="compositionally biased region" description="Low complexity" evidence="4">
    <location>
        <begin position="181"/>
        <end position="192"/>
    </location>
</feature>
<keyword evidence="7" id="KW-1185">Reference proteome</keyword>
<dbReference type="OrthoDB" id="446635at2759"/>
<evidence type="ECO:0000259" key="5">
    <source>
        <dbReference type="Pfam" id="PF09745"/>
    </source>
</evidence>
<dbReference type="Pfam" id="PF09745">
    <property type="entry name" value="NSRP1_N"/>
    <property type="match status" value="1"/>
</dbReference>
<name>A0A6A4WSQ8_AMPAM</name>
<sequence>MTVWANLLVPFQSISHGSVQAAQTRKVIRQAMQEDASLFQYDEVYDDMQQQKQSKVETKKTVDNKPRYMQKLLQSAEQRRHQQERRIERQVQLEREREGDEFADKEQFVTDAYRQRLLERKEEEEKERRIQQIEEINDVTKQKDLGSFYRHMYQKANAARSDADDVKPEPGETSETAVKVEPSSEPTSPAAPGRQYRARRVSSSPEPDRSEPAASERRHRRRRRSPSGDRDRSRSRDPERRRDGGEERSERRRSDADSDSSSGSGSDGEGQREPPPPPPSQPARPRASSAERAARRRALYDKRTVGEVFEAARQRYLERREARANGPSPVSLQA</sequence>
<dbReference type="PANTHER" id="PTHR31938">
    <property type="entry name" value="NUCLEAR SPECKLE SPLICING REGULATORY PROTEIN 1"/>
    <property type="match status" value="1"/>
</dbReference>
<feature type="compositionally biased region" description="Basic and acidic residues" evidence="4">
    <location>
        <begin position="226"/>
        <end position="256"/>
    </location>
</feature>
<feature type="domain" description="Nuclear speckle splicing regulatory protein 1 N-terminal" evidence="5">
    <location>
        <begin position="25"/>
        <end position="142"/>
    </location>
</feature>
<evidence type="ECO:0000256" key="2">
    <source>
        <dbReference type="ARBA" id="ARBA00023054"/>
    </source>
</evidence>
<comment type="caution">
    <text evidence="6">The sequence shown here is derived from an EMBL/GenBank/DDBJ whole genome shotgun (WGS) entry which is preliminary data.</text>
</comment>
<keyword evidence="2 3" id="KW-0175">Coiled coil</keyword>
<dbReference type="InterPro" id="IPR018612">
    <property type="entry name" value="NSRP1_N"/>
</dbReference>
<dbReference type="EMBL" id="VIIS01000495">
    <property type="protein sequence ID" value="KAF0308319.1"/>
    <property type="molecule type" value="Genomic_DNA"/>
</dbReference>
<evidence type="ECO:0000256" key="1">
    <source>
        <dbReference type="ARBA" id="ARBA00010126"/>
    </source>
</evidence>
<protein>
    <submittedName>
        <fullName evidence="6">Nuclear speckle splicing regulatory protein 1</fullName>
    </submittedName>
</protein>
<feature type="compositionally biased region" description="Basic and acidic residues" evidence="4">
    <location>
        <begin position="161"/>
        <end position="170"/>
    </location>
</feature>
<feature type="compositionally biased region" description="Basic and acidic residues" evidence="4">
    <location>
        <begin position="298"/>
        <end position="309"/>
    </location>
</feature>
<evidence type="ECO:0000313" key="6">
    <source>
        <dbReference type="EMBL" id="KAF0308319.1"/>
    </source>
</evidence>
<feature type="region of interest" description="Disordered" evidence="4">
    <location>
        <begin position="156"/>
        <end position="309"/>
    </location>
</feature>
<feature type="coiled-coil region" evidence="3">
    <location>
        <begin position="73"/>
        <end position="143"/>
    </location>
</feature>
<feature type="compositionally biased region" description="Basic and acidic residues" evidence="4">
    <location>
        <begin position="206"/>
        <end position="216"/>
    </location>
</feature>
<dbReference type="PANTHER" id="PTHR31938:SF4">
    <property type="entry name" value="NUCLEAR SPECKLE SPLICING REGULATORY PROTEIN 1"/>
    <property type="match status" value="1"/>
</dbReference>
<dbReference type="InterPro" id="IPR042816">
    <property type="entry name" value="Nsrp1"/>
</dbReference>
<dbReference type="AlphaFoldDB" id="A0A6A4WSQ8"/>
<evidence type="ECO:0000313" key="7">
    <source>
        <dbReference type="Proteomes" id="UP000440578"/>
    </source>
</evidence>
<organism evidence="6 7">
    <name type="scientific">Amphibalanus amphitrite</name>
    <name type="common">Striped barnacle</name>
    <name type="synonym">Balanus amphitrite</name>
    <dbReference type="NCBI Taxonomy" id="1232801"/>
    <lineage>
        <taxon>Eukaryota</taxon>
        <taxon>Metazoa</taxon>
        <taxon>Ecdysozoa</taxon>
        <taxon>Arthropoda</taxon>
        <taxon>Crustacea</taxon>
        <taxon>Multicrustacea</taxon>
        <taxon>Cirripedia</taxon>
        <taxon>Thoracica</taxon>
        <taxon>Thoracicalcarea</taxon>
        <taxon>Balanomorpha</taxon>
        <taxon>Balanoidea</taxon>
        <taxon>Balanidae</taxon>
        <taxon>Amphibalaninae</taxon>
        <taxon>Amphibalanus</taxon>
    </lineage>
</organism>
<dbReference type="Proteomes" id="UP000440578">
    <property type="component" value="Unassembled WGS sequence"/>
</dbReference>
<evidence type="ECO:0000256" key="3">
    <source>
        <dbReference type="SAM" id="Coils"/>
    </source>
</evidence>